<feature type="transmembrane region" description="Helical" evidence="8">
    <location>
        <begin position="57"/>
        <end position="77"/>
    </location>
</feature>
<keyword evidence="3" id="KW-1003">Cell membrane</keyword>
<dbReference type="Gene3D" id="1.10.3730.20">
    <property type="match status" value="1"/>
</dbReference>
<evidence type="ECO:0000256" key="6">
    <source>
        <dbReference type="ARBA" id="ARBA00023136"/>
    </source>
</evidence>
<dbReference type="SMR" id="A0A063XGK5"/>
<comment type="subcellular location">
    <subcellularLocation>
        <location evidence="1 7">Cell membrane</location>
        <topology evidence="1 7">Multi-pass membrane protein</topology>
    </subcellularLocation>
</comment>
<dbReference type="GO" id="GO:0005886">
    <property type="term" value="C:plasma membrane"/>
    <property type="evidence" value="ECO:0007669"/>
    <property type="project" value="UniProtKB-SubCell"/>
</dbReference>
<comment type="similarity">
    <text evidence="7">Belongs to the drug/metabolite transporter (DMT) superfamily. Small multidrug resistance (SMR) (TC 2.A.7.1) family.</text>
</comment>
<evidence type="ECO:0000313" key="10">
    <source>
        <dbReference type="EMBL" id="WEY85829.1"/>
    </source>
</evidence>
<dbReference type="RefSeq" id="WP_003228222.1">
    <property type="nucleotide sequence ID" value="NZ_AP024621.1"/>
</dbReference>
<evidence type="ECO:0000256" key="2">
    <source>
        <dbReference type="ARBA" id="ARBA00022448"/>
    </source>
</evidence>
<keyword evidence="5 8" id="KW-1133">Transmembrane helix</keyword>
<evidence type="ECO:0000256" key="5">
    <source>
        <dbReference type="ARBA" id="ARBA00022989"/>
    </source>
</evidence>
<dbReference type="EMBL" id="CP120576">
    <property type="protein sequence ID" value="WEY85829.1"/>
    <property type="molecule type" value="Genomic_DNA"/>
</dbReference>
<dbReference type="OMA" id="CLWMAQK"/>
<dbReference type="SUPFAM" id="SSF103481">
    <property type="entry name" value="Multidrug resistance efflux transporter EmrE"/>
    <property type="match status" value="1"/>
</dbReference>
<dbReference type="PANTHER" id="PTHR30561">
    <property type="entry name" value="SMR FAMILY PROTON-DEPENDENT DRUG EFFLUX TRANSPORTER SUGE"/>
    <property type="match status" value="1"/>
</dbReference>
<reference evidence="9 11" key="1">
    <citation type="submission" date="2014-12" db="EMBL/GenBank/DDBJ databases">
        <title>Comparative genome analysis of Bacillus coagulans HM-08, Clostridium butyricum HM-68, Bacillus subtilis HM-66 and Bacillus licheniformis BL-09.</title>
        <authorList>
            <person name="Zhang H."/>
        </authorList>
    </citation>
    <scope>NUCLEOTIDE SEQUENCE [LARGE SCALE GENOMIC DNA]</scope>
    <source>
        <strain evidence="9 11">HM-66</strain>
    </source>
</reference>
<dbReference type="InterPro" id="IPR000390">
    <property type="entry name" value="Small_drug/metabolite_transptr"/>
</dbReference>
<evidence type="ECO:0000256" key="3">
    <source>
        <dbReference type="ARBA" id="ARBA00022475"/>
    </source>
</evidence>
<gene>
    <name evidence="10" type="primary">psmB</name>
    <name evidence="10" type="ORF">P5633_06645</name>
    <name evidence="9" type="ORF">SC09_contig4orf00626</name>
</gene>
<evidence type="ECO:0000313" key="9">
    <source>
        <dbReference type="EMBL" id="KIU05735.1"/>
    </source>
</evidence>
<dbReference type="GO" id="GO:0022857">
    <property type="term" value="F:transmembrane transporter activity"/>
    <property type="evidence" value="ECO:0007669"/>
    <property type="project" value="InterPro"/>
</dbReference>
<dbReference type="Proteomes" id="UP000032247">
    <property type="component" value="Unassembled WGS sequence"/>
</dbReference>
<dbReference type="PATRIC" id="fig|1423.134.peg.1873"/>
<dbReference type="EMBL" id="JXBC01000013">
    <property type="protein sequence ID" value="KIU05735.1"/>
    <property type="molecule type" value="Genomic_DNA"/>
</dbReference>
<keyword evidence="6 8" id="KW-0472">Membrane</keyword>
<keyword evidence="2" id="KW-0813">Transport</keyword>
<dbReference type="STRING" id="483913.AN935_17360"/>
<sequence length="106" mass="11426">MAWFLLVIAGIEEIIAAIAMKYIDGTRKKWPIIVMTVGFGLSFYCLSQAMIVLPAGVAYAVWTGIGSIGVSAVGLIWFKERFQLSQVISLCLILAGVIGLRLTSSS</sequence>
<keyword evidence="4 7" id="KW-0812">Transmembrane</keyword>
<evidence type="ECO:0000313" key="11">
    <source>
        <dbReference type="Proteomes" id="UP000032247"/>
    </source>
</evidence>
<dbReference type="AlphaFoldDB" id="A0A063XGK5"/>
<evidence type="ECO:0000256" key="1">
    <source>
        <dbReference type="ARBA" id="ARBA00004651"/>
    </source>
</evidence>
<dbReference type="InterPro" id="IPR045324">
    <property type="entry name" value="Small_multidrug_res"/>
</dbReference>
<dbReference type="InterPro" id="IPR037185">
    <property type="entry name" value="EmrE-like"/>
</dbReference>
<proteinExistence type="inferred from homology"/>
<feature type="transmembrane region" description="Helical" evidence="8">
    <location>
        <begin position="30"/>
        <end position="51"/>
    </location>
</feature>
<evidence type="ECO:0000256" key="8">
    <source>
        <dbReference type="SAM" id="Phobius"/>
    </source>
</evidence>
<feature type="transmembrane region" description="Helical" evidence="8">
    <location>
        <begin position="84"/>
        <end position="103"/>
    </location>
</feature>
<dbReference type="PANTHER" id="PTHR30561:SF0">
    <property type="entry name" value="GUANIDINIUM EXPORTER"/>
    <property type="match status" value="1"/>
</dbReference>
<dbReference type="Proteomes" id="UP001214898">
    <property type="component" value="Chromosome"/>
</dbReference>
<feature type="transmembrane region" description="Helical" evidence="8">
    <location>
        <begin position="6"/>
        <end position="23"/>
    </location>
</feature>
<accession>A0A063XGK5</accession>
<evidence type="ECO:0000256" key="7">
    <source>
        <dbReference type="RuleBase" id="RU003942"/>
    </source>
</evidence>
<name>A0A063XGK5_BACIU</name>
<dbReference type="FunFam" id="1.10.3730.20:FF:000001">
    <property type="entry name" value="Quaternary ammonium compound resistance transporter SugE"/>
    <property type="match status" value="1"/>
</dbReference>
<reference evidence="10" key="2">
    <citation type="submission" date="2023-03" db="EMBL/GenBank/DDBJ databases">
        <title>Complete genome sequences of 52 Bacillus and Priestia strains isolated from West-African fermentations and 26 reference strains from the DSMZ collection.</title>
        <authorList>
            <person name="Wiedenbein E.S."/>
            <person name="Canoy T.S."/>
            <person name="Hui Y."/>
            <person name="Parkouda C."/>
            <person name="Dawende C."/>
            <person name="Ametefe E."/>
            <person name="Jespersen L."/>
            <person name="Nielsen D.S."/>
        </authorList>
    </citation>
    <scope>NUCLEOTIDE SEQUENCE</scope>
    <source>
        <strain evidence="10">PRO56</strain>
    </source>
</reference>
<dbReference type="Pfam" id="PF00893">
    <property type="entry name" value="Multi_Drug_Res"/>
    <property type="match status" value="1"/>
</dbReference>
<organism evidence="9 11">
    <name type="scientific">Bacillus subtilis</name>
    <dbReference type="NCBI Taxonomy" id="1423"/>
    <lineage>
        <taxon>Bacteria</taxon>
        <taxon>Bacillati</taxon>
        <taxon>Bacillota</taxon>
        <taxon>Bacilli</taxon>
        <taxon>Bacillales</taxon>
        <taxon>Bacillaceae</taxon>
        <taxon>Bacillus</taxon>
    </lineage>
</organism>
<protein>
    <submittedName>
        <fullName evidence="10">QacE family quaternary ammonium compound efflux SMR transporter</fullName>
    </submittedName>
</protein>
<evidence type="ECO:0000256" key="4">
    <source>
        <dbReference type="ARBA" id="ARBA00022692"/>
    </source>
</evidence>